<feature type="transmembrane region" description="Helical" evidence="6">
    <location>
        <begin position="41"/>
        <end position="63"/>
    </location>
</feature>
<evidence type="ECO:0000256" key="3">
    <source>
        <dbReference type="ARBA" id="ARBA00022692"/>
    </source>
</evidence>
<dbReference type="SUPFAM" id="SSF103473">
    <property type="entry name" value="MFS general substrate transporter"/>
    <property type="match status" value="1"/>
</dbReference>
<organism evidence="8">
    <name type="scientific">marine sediment metagenome</name>
    <dbReference type="NCBI Taxonomy" id="412755"/>
    <lineage>
        <taxon>unclassified sequences</taxon>
        <taxon>metagenomes</taxon>
        <taxon>ecological metagenomes</taxon>
    </lineage>
</organism>
<feature type="non-terminal residue" evidence="8">
    <location>
        <position position="253"/>
    </location>
</feature>
<sequence>QLFSGAISDIKGRIPVLIVGLVLFGIAMLTAALSFNLEMYIVANIIGGVGFGFINPVLIALLTDITTPSNIPKKMGYLGASANLGVGIGPLIASQMILISWQSIYVLFIIITCFCLIYFITVKRPPQKIPEESGIRIVFSQLSIEWRRITVILMILSAFLLAHTYIAINIWTSKTLAEAHVLNETLIGIILGLAGVGAAITGLITGYLIKHKSVKVPLFTGSLILLCSLTILLIIGDISNPEAFTFLAIGWIL</sequence>
<evidence type="ECO:0000256" key="2">
    <source>
        <dbReference type="ARBA" id="ARBA00022448"/>
    </source>
</evidence>
<keyword evidence="4 6" id="KW-1133">Transmembrane helix</keyword>
<evidence type="ECO:0000313" key="8">
    <source>
        <dbReference type="EMBL" id="GAH85169.1"/>
    </source>
</evidence>
<evidence type="ECO:0000256" key="5">
    <source>
        <dbReference type="ARBA" id="ARBA00023136"/>
    </source>
</evidence>
<dbReference type="GO" id="GO:0005886">
    <property type="term" value="C:plasma membrane"/>
    <property type="evidence" value="ECO:0007669"/>
    <property type="project" value="TreeGrafter"/>
</dbReference>
<evidence type="ECO:0000256" key="6">
    <source>
        <dbReference type="SAM" id="Phobius"/>
    </source>
</evidence>
<dbReference type="GO" id="GO:0022857">
    <property type="term" value="F:transmembrane transporter activity"/>
    <property type="evidence" value="ECO:0007669"/>
    <property type="project" value="InterPro"/>
</dbReference>
<dbReference type="AlphaFoldDB" id="X1K4G7"/>
<dbReference type="InterPro" id="IPR020846">
    <property type="entry name" value="MFS_dom"/>
</dbReference>
<comment type="subcellular location">
    <subcellularLocation>
        <location evidence="1">Endomembrane system</location>
        <topology evidence="1">Multi-pass membrane protein</topology>
    </subcellularLocation>
</comment>
<dbReference type="GO" id="GO:0012505">
    <property type="term" value="C:endomembrane system"/>
    <property type="evidence" value="ECO:0007669"/>
    <property type="project" value="UniProtKB-SubCell"/>
</dbReference>
<dbReference type="PANTHER" id="PTHR23501">
    <property type="entry name" value="MAJOR FACILITATOR SUPERFAMILY"/>
    <property type="match status" value="1"/>
</dbReference>
<accession>X1K4G7</accession>
<comment type="caution">
    <text evidence="8">The sequence shown here is derived from an EMBL/GenBank/DDBJ whole genome shotgun (WGS) entry which is preliminary data.</text>
</comment>
<dbReference type="Pfam" id="PF07690">
    <property type="entry name" value="MFS_1"/>
    <property type="match status" value="1"/>
</dbReference>
<dbReference type="Gene3D" id="1.20.1250.20">
    <property type="entry name" value="MFS general substrate transporter like domains"/>
    <property type="match status" value="1"/>
</dbReference>
<protein>
    <recommendedName>
        <fullName evidence="7">Major facilitator superfamily (MFS) profile domain-containing protein</fullName>
    </recommendedName>
</protein>
<keyword evidence="5 6" id="KW-0472">Membrane</keyword>
<dbReference type="InterPro" id="IPR036259">
    <property type="entry name" value="MFS_trans_sf"/>
</dbReference>
<feature type="transmembrane region" description="Helical" evidence="6">
    <location>
        <begin position="186"/>
        <end position="209"/>
    </location>
</feature>
<proteinExistence type="predicted"/>
<gene>
    <name evidence="8" type="ORF">S03H2_56064</name>
</gene>
<dbReference type="InterPro" id="IPR011701">
    <property type="entry name" value="MFS"/>
</dbReference>
<feature type="transmembrane region" description="Helical" evidence="6">
    <location>
        <begin position="216"/>
        <end position="236"/>
    </location>
</feature>
<feature type="transmembrane region" description="Helical" evidence="6">
    <location>
        <begin position="12"/>
        <end position="35"/>
    </location>
</feature>
<feature type="transmembrane region" description="Helical" evidence="6">
    <location>
        <begin position="75"/>
        <end position="93"/>
    </location>
</feature>
<dbReference type="PROSITE" id="PS50850">
    <property type="entry name" value="MFS"/>
    <property type="match status" value="1"/>
</dbReference>
<name>X1K4G7_9ZZZZ</name>
<evidence type="ECO:0000256" key="4">
    <source>
        <dbReference type="ARBA" id="ARBA00022989"/>
    </source>
</evidence>
<feature type="transmembrane region" description="Helical" evidence="6">
    <location>
        <begin position="149"/>
        <end position="171"/>
    </location>
</feature>
<keyword evidence="2" id="KW-0813">Transport</keyword>
<feature type="transmembrane region" description="Helical" evidence="6">
    <location>
        <begin position="99"/>
        <end position="120"/>
    </location>
</feature>
<keyword evidence="3 6" id="KW-0812">Transmembrane</keyword>
<dbReference type="PANTHER" id="PTHR23501:SF191">
    <property type="entry name" value="VACUOLAR BASIC AMINO ACID TRANSPORTER 4"/>
    <property type="match status" value="1"/>
</dbReference>
<dbReference type="EMBL" id="BARU01035851">
    <property type="protein sequence ID" value="GAH85169.1"/>
    <property type="molecule type" value="Genomic_DNA"/>
</dbReference>
<reference evidence="8" key="1">
    <citation type="journal article" date="2014" name="Front. Microbiol.">
        <title>High frequency of phylogenetically diverse reductive dehalogenase-homologous genes in deep subseafloor sedimentary metagenomes.</title>
        <authorList>
            <person name="Kawai M."/>
            <person name="Futagami T."/>
            <person name="Toyoda A."/>
            <person name="Takaki Y."/>
            <person name="Nishi S."/>
            <person name="Hori S."/>
            <person name="Arai W."/>
            <person name="Tsubouchi T."/>
            <person name="Morono Y."/>
            <person name="Uchiyama I."/>
            <person name="Ito T."/>
            <person name="Fujiyama A."/>
            <person name="Inagaki F."/>
            <person name="Takami H."/>
        </authorList>
    </citation>
    <scope>NUCLEOTIDE SEQUENCE</scope>
    <source>
        <strain evidence="8">Expedition CK06-06</strain>
    </source>
</reference>
<evidence type="ECO:0000256" key="1">
    <source>
        <dbReference type="ARBA" id="ARBA00004127"/>
    </source>
</evidence>
<feature type="domain" description="Major facilitator superfamily (MFS) profile" evidence="7">
    <location>
        <begin position="1"/>
        <end position="253"/>
    </location>
</feature>
<feature type="non-terminal residue" evidence="8">
    <location>
        <position position="1"/>
    </location>
</feature>
<evidence type="ECO:0000259" key="7">
    <source>
        <dbReference type="PROSITE" id="PS50850"/>
    </source>
</evidence>